<dbReference type="GeneID" id="22112895"/>
<accession>A0A075KJA0</accession>
<dbReference type="Proteomes" id="UP000028565">
    <property type="component" value="Segment"/>
</dbReference>
<name>A0A075KJA0_9CAUD</name>
<dbReference type="EMBL" id="KJ564036">
    <property type="protein sequence ID" value="AIF54334.1"/>
    <property type="molecule type" value="Genomic_DNA"/>
</dbReference>
<protein>
    <submittedName>
        <fullName evidence="1">Uncharacterized protein</fullName>
    </submittedName>
</protein>
<dbReference type="RefSeq" id="YP_009097889.1">
    <property type="nucleotide sequence ID" value="NC_025415.1"/>
</dbReference>
<keyword evidence="2" id="KW-1185">Reference proteome</keyword>
<organism evidence="1 2">
    <name type="scientific">Lactobacillus phage Ld25A</name>
    <dbReference type="NCBI Taxonomy" id="1500734"/>
    <lineage>
        <taxon>Viruses</taxon>
        <taxon>Duplodnaviria</taxon>
        <taxon>Heunggongvirae</taxon>
        <taxon>Uroviricota</taxon>
        <taxon>Caudoviricetes</taxon>
        <taxon>Cequinquevirus</taxon>
        <taxon>Cequinquevirus Ld25A</taxon>
    </lineage>
</organism>
<dbReference type="OrthoDB" id="12291at10239"/>
<dbReference type="KEGG" id="vg:22112895"/>
<evidence type="ECO:0000313" key="2">
    <source>
        <dbReference type="Proteomes" id="UP000028565"/>
    </source>
</evidence>
<proteinExistence type="predicted"/>
<reference evidence="1 2" key="1">
    <citation type="submission" date="2014-03" db="EMBL/GenBank/DDBJ databases">
        <title>Lactobacillus delbrueckii subsp. bulgaricus Group b Phages.</title>
        <authorList>
            <person name="Casey E.D."/>
            <person name="Mahony J."/>
            <person name="O'Connell-Motherway M."/>
            <person name="Bottacini F."/>
            <person name="Cornelissen A."/>
            <person name="Neve H."/>
            <person name="Heller K."/>
            <person name="Noben J.-P."/>
            <person name="Dal Bello F."/>
            <person name="van Sinderen D."/>
        </authorList>
    </citation>
    <scope>NUCLEOTIDE SEQUENCE [LARGE SCALE GENOMIC DNA]</scope>
</reference>
<gene>
    <name evidence="1" type="ORF">LDB25A_010</name>
</gene>
<evidence type="ECO:0000313" key="1">
    <source>
        <dbReference type="EMBL" id="AIF54334.1"/>
    </source>
</evidence>
<sequence>MAKFEMELPDDIFKDVTFVEKRARTVFGGMTKAGAEYVRNEVISGMPAGMKKAGLASGVKVTRTYRTPSDDGINNKVVMGGYFTNENGVKTPIPLVANLFEYGSSRANYPKQPFFRKAFKKSEIEAIMRAKQKELSGGLLGDE</sequence>